<reference evidence="2 3" key="1">
    <citation type="submission" date="2017-09" db="EMBL/GenBank/DDBJ databases">
        <authorList>
            <person name="Ehlers B."/>
            <person name="Leendertz F.H."/>
        </authorList>
    </citation>
    <scope>NUCLEOTIDE SEQUENCE [LARGE SCALE GENOMIC DNA]</scope>
    <source>
        <strain evidence="2 3">DSM 27208</strain>
    </source>
</reference>
<gene>
    <name evidence="2" type="ORF">SAMN06269185_2670</name>
</gene>
<dbReference type="Proteomes" id="UP000219453">
    <property type="component" value="Unassembled WGS sequence"/>
</dbReference>
<sequence length="371" mass="41677">MSSDSLEATYEIRRYRPEDRAGVIALDDAVWDRNRGGRWFDWKYGANPYVDHVPLFVAVEDGTVVGARPFMAFRLRAGETTALALQPADTMVHPDHRRKGIFTRMNERAIEFYQDNDADLFFNFPNEASLPGYLNLGWRRVDDKRTFYRVQSPDTFVPQYAEGRAATLLGQLAAPIVRGYHEVRTELAQPPPELAVDLRPGVDAAALTDLYRANPPTKFHARRDEEFYEWRFGSPVWSRSTYVAAENGEPVVGAVARTRQTNGGVEIAQIAEIVPMDGGRRWREALAELLGDVLGDHADADLVAVTGSIVPDDVLAAYGFSPDDRLPLSKFSDHRCALVTRPVDGESWSLDGRELTRTVNWLLSYGERDTT</sequence>
<keyword evidence="2" id="KW-0808">Transferase</keyword>
<dbReference type="SUPFAM" id="SSF55729">
    <property type="entry name" value="Acyl-CoA N-acyltransferases (Nat)"/>
    <property type="match status" value="1"/>
</dbReference>
<protein>
    <submittedName>
        <fullName evidence="2">Acetyltransferase (GNAT) domain-containing protein</fullName>
    </submittedName>
</protein>
<dbReference type="RefSeq" id="WP_097009556.1">
    <property type="nucleotide sequence ID" value="NZ_OBEJ01000003.1"/>
</dbReference>
<dbReference type="InterPro" id="IPR016181">
    <property type="entry name" value="Acyl_CoA_acyltransferase"/>
</dbReference>
<dbReference type="Pfam" id="PF13527">
    <property type="entry name" value="Acetyltransf_9"/>
    <property type="match status" value="1"/>
</dbReference>
<dbReference type="AlphaFoldDB" id="A0A285P3H8"/>
<dbReference type="Gene3D" id="3.40.630.30">
    <property type="match status" value="1"/>
</dbReference>
<feature type="domain" description="N-acetyltransferase" evidence="1">
    <location>
        <begin position="10"/>
        <end position="162"/>
    </location>
</feature>
<evidence type="ECO:0000313" key="2">
    <source>
        <dbReference type="EMBL" id="SNZ15998.1"/>
    </source>
</evidence>
<name>A0A285P3H8_NATPI</name>
<accession>A0A285P3H8</accession>
<proteinExistence type="predicted"/>
<dbReference type="GO" id="GO:0016747">
    <property type="term" value="F:acyltransferase activity, transferring groups other than amino-acyl groups"/>
    <property type="evidence" value="ECO:0007669"/>
    <property type="project" value="InterPro"/>
</dbReference>
<evidence type="ECO:0000259" key="1">
    <source>
        <dbReference type="PROSITE" id="PS51186"/>
    </source>
</evidence>
<dbReference type="EMBL" id="OBEJ01000003">
    <property type="protein sequence ID" value="SNZ15998.1"/>
    <property type="molecule type" value="Genomic_DNA"/>
</dbReference>
<organism evidence="2 3">
    <name type="scientific">Natronoarchaeum philippinense</name>
    <dbReference type="NCBI Taxonomy" id="558529"/>
    <lineage>
        <taxon>Archaea</taxon>
        <taxon>Methanobacteriati</taxon>
        <taxon>Methanobacteriota</taxon>
        <taxon>Stenosarchaea group</taxon>
        <taxon>Halobacteria</taxon>
        <taxon>Halobacteriales</taxon>
        <taxon>Natronoarchaeaceae</taxon>
    </lineage>
</organism>
<dbReference type="PROSITE" id="PS51186">
    <property type="entry name" value="GNAT"/>
    <property type="match status" value="1"/>
</dbReference>
<dbReference type="CDD" id="cd04301">
    <property type="entry name" value="NAT_SF"/>
    <property type="match status" value="1"/>
</dbReference>
<dbReference type="InterPro" id="IPR000182">
    <property type="entry name" value="GNAT_dom"/>
</dbReference>
<keyword evidence="3" id="KW-1185">Reference proteome</keyword>
<dbReference type="OrthoDB" id="299799at2157"/>
<evidence type="ECO:0000313" key="3">
    <source>
        <dbReference type="Proteomes" id="UP000219453"/>
    </source>
</evidence>